<dbReference type="AlphaFoldDB" id="A0A9Q3UM43"/>
<accession>A0A9Q3UM43</accession>
<dbReference type="Gene3D" id="1.10.357.10">
    <property type="entry name" value="Tetracycline Repressor, domain 2"/>
    <property type="match status" value="1"/>
</dbReference>
<dbReference type="PANTHER" id="PTHR30055">
    <property type="entry name" value="HTH-TYPE TRANSCRIPTIONAL REGULATOR RUTR"/>
    <property type="match status" value="1"/>
</dbReference>
<dbReference type="EMBL" id="JAJGNA010000017">
    <property type="protein sequence ID" value="MCC4309492.1"/>
    <property type="molecule type" value="Genomic_DNA"/>
</dbReference>
<keyword evidence="6" id="KW-1185">Reference proteome</keyword>
<dbReference type="PRINTS" id="PR00455">
    <property type="entry name" value="HTHTETR"/>
</dbReference>
<dbReference type="InterPro" id="IPR050109">
    <property type="entry name" value="HTH-type_TetR-like_transc_reg"/>
</dbReference>
<comment type="caution">
    <text evidence="5">The sequence shown here is derived from an EMBL/GenBank/DDBJ whole genome shotgun (WGS) entry which is preliminary data.</text>
</comment>
<dbReference type="GO" id="GO:0003700">
    <property type="term" value="F:DNA-binding transcription factor activity"/>
    <property type="evidence" value="ECO:0007669"/>
    <property type="project" value="TreeGrafter"/>
</dbReference>
<organism evidence="5 6">
    <name type="scientific">Alloalcanivorax marinus</name>
    <dbReference type="NCBI Taxonomy" id="1177169"/>
    <lineage>
        <taxon>Bacteria</taxon>
        <taxon>Pseudomonadati</taxon>
        <taxon>Pseudomonadota</taxon>
        <taxon>Gammaproteobacteria</taxon>
        <taxon>Oceanospirillales</taxon>
        <taxon>Alcanivoracaceae</taxon>
        <taxon>Alloalcanivorax</taxon>
    </lineage>
</organism>
<dbReference type="InterPro" id="IPR041490">
    <property type="entry name" value="KstR2_TetR_C"/>
</dbReference>
<dbReference type="RefSeq" id="WP_228234316.1">
    <property type="nucleotide sequence ID" value="NZ_JAJGNA010000017.1"/>
</dbReference>
<evidence type="ECO:0000256" key="1">
    <source>
        <dbReference type="ARBA" id="ARBA00023125"/>
    </source>
</evidence>
<dbReference type="PANTHER" id="PTHR30055:SF242">
    <property type="entry name" value="HTH-TYPE TRANSCRIPTIONAL REPRESSOR KSTR"/>
    <property type="match status" value="1"/>
</dbReference>
<feature type="compositionally biased region" description="Basic residues" evidence="3">
    <location>
        <begin position="1"/>
        <end position="11"/>
    </location>
</feature>
<dbReference type="GO" id="GO:0000976">
    <property type="term" value="F:transcription cis-regulatory region binding"/>
    <property type="evidence" value="ECO:0007669"/>
    <property type="project" value="TreeGrafter"/>
</dbReference>
<evidence type="ECO:0000313" key="5">
    <source>
        <dbReference type="EMBL" id="MCC4309492.1"/>
    </source>
</evidence>
<dbReference type="InterPro" id="IPR001647">
    <property type="entry name" value="HTH_TetR"/>
</dbReference>
<protein>
    <submittedName>
        <fullName evidence="5">TetR/AcrR family transcriptional regulator</fullName>
    </submittedName>
</protein>
<gene>
    <name evidence="5" type="ORF">LL252_13030</name>
</gene>
<reference evidence="5" key="1">
    <citation type="submission" date="2021-10" db="EMBL/GenBank/DDBJ databases">
        <title>The diversity and Nitrogen Metabolism of Culturable Nitrate-Utilizing Bacteria Within the Oxygen Minimum Zone of the Changjiang (Yangtze River)Estuary.</title>
        <authorList>
            <person name="Zhang D."/>
            <person name="Zheng J."/>
            <person name="Liu S."/>
            <person name="He W."/>
        </authorList>
    </citation>
    <scope>NUCLEOTIDE SEQUENCE</scope>
    <source>
        <strain evidence="5">FXH-223</strain>
    </source>
</reference>
<sequence>MAQVKTRRSRNGARLPNDRGIPQYMGENIEKDLEEVSLRAGGTMRNRILVAAIALFAERGYENLNMRTLASWVGLKAPTLYNYFPSKEALLVGAIDQGMDDFFGYILDGIEAVPREQRLFEIVHRHAGYKLRHRAIARANDRLIDPQFARMFLPEEAARDFGSRMARYRHQVEDLVGDHIPRDGAVSTKVVTLAILSQCDRIAYWYTPKGNMTEEQALAQITILTRRMLHDIPREARSG</sequence>
<dbReference type="PROSITE" id="PS50977">
    <property type="entry name" value="HTH_TETR_2"/>
    <property type="match status" value="1"/>
</dbReference>
<name>A0A9Q3UM43_9GAMM</name>
<feature type="domain" description="HTH tetR-type" evidence="4">
    <location>
        <begin position="42"/>
        <end position="102"/>
    </location>
</feature>
<evidence type="ECO:0000259" key="4">
    <source>
        <dbReference type="PROSITE" id="PS50977"/>
    </source>
</evidence>
<dbReference type="InterPro" id="IPR009057">
    <property type="entry name" value="Homeodomain-like_sf"/>
</dbReference>
<evidence type="ECO:0000256" key="3">
    <source>
        <dbReference type="SAM" id="MobiDB-lite"/>
    </source>
</evidence>
<dbReference type="Proteomes" id="UP001108027">
    <property type="component" value="Unassembled WGS sequence"/>
</dbReference>
<dbReference type="SUPFAM" id="SSF46689">
    <property type="entry name" value="Homeodomain-like"/>
    <property type="match status" value="1"/>
</dbReference>
<keyword evidence="1 2" id="KW-0238">DNA-binding</keyword>
<proteinExistence type="predicted"/>
<dbReference type="Pfam" id="PF00440">
    <property type="entry name" value="TetR_N"/>
    <property type="match status" value="1"/>
</dbReference>
<dbReference type="Gene3D" id="1.10.10.60">
    <property type="entry name" value="Homeodomain-like"/>
    <property type="match status" value="1"/>
</dbReference>
<feature type="DNA-binding region" description="H-T-H motif" evidence="2">
    <location>
        <begin position="65"/>
        <end position="84"/>
    </location>
</feature>
<dbReference type="Pfam" id="PF17932">
    <property type="entry name" value="TetR_C_24"/>
    <property type="match status" value="1"/>
</dbReference>
<evidence type="ECO:0000313" key="6">
    <source>
        <dbReference type="Proteomes" id="UP001108027"/>
    </source>
</evidence>
<feature type="region of interest" description="Disordered" evidence="3">
    <location>
        <begin position="1"/>
        <end position="21"/>
    </location>
</feature>
<evidence type="ECO:0000256" key="2">
    <source>
        <dbReference type="PROSITE-ProRule" id="PRU00335"/>
    </source>
</evidence>